<accession>A0A0F9B1E1</accession>
<gene>
    <name evidence="1" type="ORF">LCGC14_2782920</name>
</gene>
<reference evidence="1" key="1">
    <citation type="journal article" date="2015" name="Nature">
        <title>Complex archaea that bridge the gap between prokaryotes and eukaryotes.</title>
        <authorList>
            <person name="Spang A."/>
            <person name="Saw J.H."/>
            <person name="Jorgensen S.L."/>
            <person name="Zaremba-Niedzwiedzka K."/>
            <person name="Martijn J."/>
            <person name="Lind A.E."/>
            <person name="van Eijk R."/>
            <person name="Schleper C."/>
            <person name="Guy L."/>
            <person name="Ettema T.J."/>
        </authorList>
    </citation>
    <scope>NUCLEOTIDE SEQUENCE</scope>
</reference>
<dbReference type="AlphaFoldDB" id="A0A0F9B1E1"/>
<organism evidence="1">
    <name type="scientific">marine sediment metagenome</name>
    <dbReference type="NCBI Taxonomy" id="412755"/>
    <lineage>
        <taxon>unclassified sequences</taxon>
        <taxon>metagenomes</taxon>
        <taxon>ecological metagenomes</taxon>
    </lineage>
</organism>
<protein>
    <submittedName>
        <fullName evidence="1">Uncharacterized protein</fullName>
    </submittedName>
</protein>
<proteinExistence type="predicted"/>
<name>A0A0F9B1E1_9ZZZZ</name>
<comment type="caution">
    <text evidence="1">The sequence shown here is derived from an EMBL/GenBank/DDBJ whole genome shotgun (WGS) entry which is preliminary data.</text>
</comment>
<sequence length="66" mass="7786">MGDCNSTKADEIRETYKDNEAFDIPKNIKKPKCKYFEVEADEYVSYHCNHPKSKEGFCLFEKCKLK</sequence>
<dbReference type="EMBL" id="LAZR01051757">
    <property type="protein sequence ID" value="KKK84479.1"/>
    <property type="molecule type" value="Genomic_DNA"/>
</dbReference>
<evidence type="ECO:0000313" key="1">
    <source>
        <dbReference type="EMBL" id="KKK84479.1"/>
    </source>
</evidence>